<reference evidence="1 2" key="1">
    <citation type="journal article" date="2020" name="BMC Genomics">
        <title>Intraspecific diversification of the crop wild relative Brassica cretica Lam. using demographic model selection.</title>
        <authorList>
            <person name="Kioukis A."/>
            <person name="Michalopoulou V.A."/>
            <person name="Briers L."/>
            <person name="Pirintsos S."/>
            <person name="Studholme D.J."/>
            <person name="Pavlidis P."/>
            <person name="Sarris P.F."/>
        </authorList>
    </citation>
    <scope>NUCLEOTIDE SEQUENCE [LARGE SCALE GENOMIC DNA]</scope>
    <source>
        <strain evidence="2">cv. PFS-1207/04</strain>
    </source>
</reference>
<evidence type="ECO:0000313" key="1">
    <source>
        <dbReference type="EMBL" id="KAF3550233.1"/>
    </source>
</evidence>
<dbReference type="Proteomes" id="UP000266723">
    <property type="component" value="Unassembled WGS sequence"/>
</dbReference>
<protein>
    <recommendedName>
        <fullName evidence="3">DUF1985 domain-containing protein</fullName>
    </recommendedName>
</protein>
<gene>
    <name evidence="1" type="ORF">DY000_02004573</name>
</gene>
<name>A0ABQ7CFY8_BRACR</name>
<evidence type="ECO:0000313" key="2">
    <source>
        <dbReference type="Proteomes" id="UP000266723"/>
    </source>
</evidence>
<comment type="caution">
    <text evidence="1">The sequence shown here is derived from an EMBL/GenBank/DDBJ whole genome shotgun (WGS) entry which is preliminary data.</text>
</comment>
<organism evidence="1 2">
    <name type="scientific">Brassica cretica</name>
    <name type="common">Mustard</name>
    <dbReference type="NCBI Taxonomy" id="69181"/>
    <lineage>
        <taxon>Eukaryota</taxon>
        <taxon>Viridiplantae</taxon>
        <taxon>Streptophyta</taxon>
        <taxon>Embryophyta</taxon>
        <taxon>Tracheophyta</taxon>
        <taxon>Spermatophyta</taxon>
        <taxon>Magnoliopsida</taxon>
        <taxon>eudicotyledons</taxon>
        <taxon>Gunneridae</taxon>
        <taxon>Pentapetalae</taxon>
        <taxon>rosids</taxon>
        <taxon>malvids</taxon>
        <taxon>Brassicales</taxon>
        <taxon>Brassicaceae</taxon>
        <taxon>Brassiceae</taxon>
        <taxon>Brassica</taxon>
    </lineage>
</organism>
<evidence type="ECO:0008006" key="3">
    <source>
        <dbReference type="Google" id="ProtNLM"/>
    </source>
</evidence>
<keyword evidence="2" id="KW-1185">Reference proteome</keyword>
<proteinExistence type="predicted"/>
<accession>A0ABQ7CFY8</accession>
<dbReference type="EMBL" id="QGKV02000832">
    <property type="protein sequence ID" value="KAF3550233.1"/>
    <property type="molecule type" value="Genomic_DNA"/>
</dbReference>
<sequence length="88" mass="10212">MLDFQLDIKKKYELWSLVGPQSVRFSLLEFENLTDVGVHVEVGPSTQKIIAAFERCEGWSRDDRKRLAYLAIFTGYIEGRKYSLLVLL</sequence>